<dbReference type="InterPro" id="IPR039425">
    <property type="entry name" value="RNA_pol_sigma-70-like"/>
</dbReference>
<evidence type="ECO:0000256" key="2">
    <source>
        <dbReference type="ARBA" id="ARBA00023015"/>
    </source>
</evidence>
<keyword evidence="4" id="KW-0238">DNA-binding</keyword>
<dbReference type="Pfam" id="PF04545">
    <property type="entry name" value="Sigma70_r4"/>
    <property type="match status" value="1"/>
</dbReference>
<dbReference type="PANTHER" id="PTHR43133">
    <property type="entry name" value="RNA POLYMERASE ECF-TYPE SIGMA FACTO"/>
    <property type="match status" value="1"/>
</dbReference>
<sequence length="229" mass="26006">MTTVLSIDPAAWQTSKPLAAQRRYAVRPAPRGIARTDKMAVDPSDKKALNIVMRQKLFAVATSRDVAAFEELFRYYGPRVRAYMAKLSRDGQLAEELMQETMVAVWNKAAQYSPDKGNVSTWIFTIARNQRIDHWRKTNRPDFDPNDPAFVPAEIRPADAAFDMNEDADRLHRAMQTLPPEQLELLKLSFFEEASHSTISEKLGLPLGTVKSRIRLAFAKLRTALEDRS</sequence>
<dbReference type="PANTHER" id="PTHR43133:SF62">
    <property type="entry name" value="RNA POLYMERASE SIGMA FACTOR SIGZ"/>
    <property type="match status" value="1"/>
</dbReference>
<feature type="domain" description="RNA polymerase sigma-70 region 4" evidence="7">
    <location>
        <begin position="174"/>
        <end position="222"/>
    </location>
</feature>
<evidence type="ECO:0000256" key="5">
    <source>
        <dbReference type="ARBA" id="ARBA00023163"/>
    </source>
</evidence>
<evidence type="ECO:0000256" key="4">
    <source>
        <dbReference type="ARBA" id="ARBA00023125"/>
    </source>
</evidence>
<organism evidence="8 9">
    <name type="scientific">Pelagibacterium nitratireducens</name>
    <dbReference type="NCBI Taxonomy" id="1046114"/>
    <lineage>
        <taxon>Bacteria</taxon>
        <taxon>Pseudomonadati</taxon>
        <taxon>Pseudomonadota</taxon>
        <taxon>Alphaproteobacteria</taxon>
        <taxon>Hyphomicrobiales</taxon>
        <taxon>Devosiaceae</taxon>
        <taxon>Pelagibacterium</taxon>
    </lineage>
</organism>
<proteinExistence type="inferred from homology"/>
<reference evidence="8 9" key="1">
    <citation type="submission" date="2024-02" db="EMBL/GenBank/DDBJ databases">
        <title>Complete genome sequence of Pelagibacterium nitratireducens ZH15.</title>
        <authorList>
            <person name="Zhao L.H."/>
        </authorList>
    </citation>
    <scope>NUCLEOTIDE SEQUENCE [LARGE SCALE GENOMIC DNA]</scope>
    <source>
        <strain evidence="8 9">ZH15</strain>
    </source>
</reference>
<evidence type="ECO:0000256" key="3">
    <source>
        <dbReference type="ARBA" id="ARBA00023082"/>
    </source>
</evidence>
<keyword evidence="2" id="KW-0805">Transcription regulation</keyword>
<dbReference type="InterPro" id="IPR007630">
    <property type="entry name" value="RNA_pol_sigma70_r4"/>
</dbReference>
<keyword evidence="9" id="KW-1185">Reference proteome</keyword>
<dbReference type="Proteomes" id="UP001369958">
    <property type="component" value="Chromosome"/>
</dbReference>
<accession>A0ABZ2I6W7</accession>
<dbReference type="InterPro" id="IPR014284">
    <property type="entry name" value="RNA_pol_sigma-70_dom"/>
</dbReference>
<dbReference type="InterPro" id="IPR036388">
    <property type="entry name" value="WH-like_DNA-bd_sf"/>
</dbReference>
<dbReference type="InterPro" id="IPR013324">
    <property type="entry name" value="RNA_pol_sigma_r3/r4-like"/>
</dbReference>
<dbReference type="CDD" id="cd06171">
    <property type="entry name" value="Sigma70_r4"/>
    <property type="match status" value="1"/>
</dbReference>
<evidence type="ECO:0000256" key="1">
    <source>
        <dbReference type="ARBA" id="ARBA00010641"/>
    </source>
</evidence>
<dbReference type="SUPFAM" id="SSF88659">
    <property type="entry name" value="Sigma3 and sigma4 domains of RNA polymerase sigma factors"/>
    <property type="match status" value="1"/>
</dbReference>
<keyword evidence="5" id="KW-0804">Transcription</keyword>
<dbReference type="NCBIfam" id="TIGR02937">
    <property type="entry name" value="sigma70-ECF"/>
    <property type="match status" value="1"/>
</dbReference>
<dbReference type="InterPro" id="IPR007627">
    <property type="entry name" value="RNA_pol_sigma70_r2"/>
</dbReference>
<evidence type="ECO:0000259" key="7">
    <source>
        <dbReference type="Pfam" id="PF04545"/>
    </source>
</evidence>
<name>A0ABZ2I6W7_9HYPH</name>
<evidence type="ECO:0000313" key="9">
    <source>
        <dbReference type="Proteomes" id="UP001369958"/>
    </source>
</evidence>
<feature type="domain" description="RNA polymerase sigma-70 region 2" evidence="6">
    <location>
        <begin position="72"/>
        <end position="140"/>
    </location>
</feature>
<protein>
    <submittedName>
        <fullName evidence="8">Sigma-70 family RNA polymerase sigma factor</fullName>
    </submittedName>
</protein>
<comment type="similarity">
    <text evidence="1">Belongs to the sigma-70 factor family. ECF subfamily.</text>
</comment>
<dbReference type="Pfam" id="PF04542">
    <property type="entry name" value="Sigma70_r2"/>
    <property type="match status" value="1"/>
</dbReference>
<gene>
    <name evidence="8" type="ORF">V6617_04255</name>
</gene>
<dbReference type="EMBL" id="CP146275">
    <property type="protein sequence ID" value="WWT33681.1"/>
    <property type="molecule type" value="Genomic_DNA"/>
</dbReference>
<dbReference type="SUPFAM" id="SSF88946">
    <property type="entry name" value="Sigma2 domain of RNA polymerase sigma factors"/>
    <property type="match status" value="1"/>
</dbReference>
<evidence type="ECO:0000313" key="8">
    <source>
        <dbReference type="EMBL" id="WWT33681.1"/>
    </source>
</evidence>
<dbReference type="InterPro" id="IPR013325">
    <property type="entry name" value="RNA_pol_sigma_r2"/>
</dbReference>
<keyword evidence="3" id="KW-0731">Sigma factor</keyword>
<dbReference type="Gene3D" id="1.10.10.10">
    <property type="entry name" value="Winged helix-like DNA-binding domain superfamily/Winged helix DNA-binding domain"/>
    <property type="match status" value="1"/>
</dbReference>
<dbReference type="Gene3D" id="1.10.1740.10">
    <property type="match status" value="1"/>
</dbReference>
<evidence type="ECO:0000259" key="6">
    <source>
        <dbReference type="Pfam" id="PF04542"/>
    </source>
</evidence>